<reference evidence="5" key="7">
    <citation type="submission" date="2004-04" db="EMBL/GenBank/DDBJ databases">
        <authorList>
            <person name="Arakawa T."/>
            <person name="Carninci P."/>
            <person name="Fukuda S."/>
            <person name="Hashizume W."/>
            <person name="Hayashida K."/>
            <person name="Hori F."/>
            <person name="Iida J."/>
            <person name="Imamura K."/>
            <person name="Imotani K."/>
            <person name="Itoh M."/>
            <person name="Kanagawa S."/>
            <person name="Kawai J."/>
            <person name="Kojima M."/>
            <person name="Konno H."/>
            <person name="Murata M."/>
            <person name="Nakamura M."/>
            <person name="Ninomiya N."/>
            <person name="Nishiyori H."/>
            <person name="Nomura K."/>
            <person name="Ohno M."/>
            <person name="Sakazume N."/>
            <person name="Sano H."/>
            <person name="Sasaki D."/>
            <person name="Shibata K."/>
            <person name="Shiraki T."/>
            <person name="Tagami M."/>
            <person name="Tagami Y."/>
            <person name="Waki K."/>
            <person name="Watahiki A."/>
            <person name="Muramatsu M."/>
            <person name="Hayashizaki Y."/>
        </authorList>
    </citation>
    <scope>NUCLEOTIDE SEQUENCE</scope>
    <source>
        <strain evidence="5">C57BL/6J</strain>
        <tissue evidence="5">In vitro fertilized eggs</tissue>
    </source>
</reference>
<gene>
    <name evidence="6 7" type="primary">Fbxw18</name>
    <name evidence="4" type="synonym">C85627</name>
</gene>
<dbReference type="Ensembl" id="ENSMUST00000098359.4">
    <property type="protein sequence ID" value="ENSMUSP00000095962.4"/>
    <property type="gene ID" value="ENSMUSG00000074059.4"/>
</dbReference>
<evidence type="ECO:0000313" key="5">
    <source>
        <dbReference type="EMBL" id="BAE36766.1"/>
    </source>
</evidence>
<dbReference type="PANTHER" id="PTHR46550:SF2">
    <property type="entry name" value="EXPRESSED SEQUENCE C85627-RELATED"/>
    <property type="match status" value="1"/>
</dbReference>
<feature type="domain" description="F-box" evidence="3">
    <location>
        <begin position="2"/>
        <end position="48"/>
    </location>
</feature>
<dbReference type="OrthoDB" id="63265at2759"/>
<dbReference type="eggNOG" id="ENOG502QT73">
    <property type="taxonomic scope" value="Eukaryota"/>
</dbReference>
<reference evidence="5" key="5">
    <citation type="journal article" date="2002" name="Nature">
        <title>Analysis of the mouse transcriptome based on functional annotation of 60,770 full-length cDNAs.</title>
        <authorList>
            <consortium name="The FANTOM Consortium and the RIKEN Genome Exploration Research Group Phase I and II Team"/>
        </authorList>
    </citation>
    <scope>NUCLEOTIDE SEQUENCE</scope>
    <source>
        <strain evidence="5">C57BL/6J</strain>
        <tissue evidence="5">In vitro fertilized eggs</tissue>
    </source>
</reference>
<keyword evidence="2" id="KW-0833">Ubl conjugation pathway</keyword>
<reference evidence="5" key="2">
    <citation type="journal article" date="2000" name="Genome Res.">
        <title>Normalization and subtraction of cap-trapper-selected cDNAs to prepare full-length cDNA libraries for rapid discovery of new genes.</title>
        <authorList>
            <person name="Carninci P."/>
            <person name="Shibata Y."/>
            <person name="Hayatsu N."/>
            <person name="Sugahara Y."/>
            <person name="Shibata K."/>
            <person name="Itoh M."/>
            <person name="Konno H."/>
            <person name="Okazaki Y."/>
            <person name="Muramatsu M."/>
            <person name="Hayashizaki Y."/>
        </authorList>
    </citation>
    <scope>NUCLEOTIDE SEQUENCE</scope>
    <source>
        <strain evidence="5">C57BL/6J</strain>
        <tissue evidence="5">In vitro fertilized eggs</tissue>
    </source>
</reference>
<dbReference type="EMBL" id="AK162167">
    <property type="protein sequence ID" value="BAE36766.1"/>
    <property type="molecule type" value="mRNA"/>
</dbReference>
<dbReference type="SMART" id="SM00256">
    <property type="entry name" value="FBOX"/>
    <property type="match status" value="1"/>
</dbReference>
<dbReference type="GO" id="GO:0005737">
    <property type="term" value="C:cytoplasm"/>
    <property type="evidence" value="ECO:0000318"/>
    <property type="project" value="GO_Central"/>
</dbReference>
<accession>Q3TSA9</accession>
<dbReference type="GeneID" id="546161"/>
<dbReference type="Proteomes" id="UP000000589">
    <property type="component" value="Chromosome 9"/>
</dbReference>
<evidence type="ECO:0000256" key="2">
    <source>
        <dbReference type="ARBA" id="ARBA00022786"/>
    </source>
</evidence>
<dbReference type="AlphaFoldDB" id="Q3TSA9"/>
<protein>
    <submittedName>
        <fullName evidence="4">Expressed sequence C85627</fullName>
    </submittedName>
    <submittedName>
        <fullName evidence="6">F-box and WD-40 domain protein 18</fullName>
    </submittedName>
</protein>
<evidence type="ECO:0000313" key="4">
    <source>
        <dbReference type="EMBL" id="AAI39082.1"/>
    </source>
</evidence>
<dbReference type="SUPFAM" id="SSF81383">
    <property type="entry name" value="F-box domain"/>
    <property type="match status" value="1"/>
</dbReference>
<evidence type="ECO:0000313" key="7">
    <source>
        <dbReference type="MGI" id="MGI:3505704"/>
    </source>
</evidence>
<dbReference type="KEGG" id="mmu:546161"/>
<reference evidence="5" key="9">
    <citation type="journal article" date="2005" name="Science">
        <title>Antisense Transcription in the Mammalian Transcriptome.</title>
        <authorList>
            <consortium name="RIKEN Genome Exploration Research Group and Genome Science Group (Genome Network Project Core Group) and the FANTOM Consortium"/>
        </authorList>
    </citation>
    <scope>NUCLEOTIDE SEQUENCE</scope>
    <source>
        <strain evidence="5">C57BL/6J</strain>
        <tissue evidence="5">In vitro fertilized eggs</tissue>
    </source>
</reference>
<dbReference type="Gene3D" id="1.20.1280.50">
    <property type="match status" value="1"/>
</dbReference>
<dbReference type="PROSITE" id="PS50181">
    <property type="entry name" value="FBOX"/>
    <property type="match status" value="1"/>
</dbReference>
<evidence type="ECO:0000256" key="1">
    <source>
        <dbReference type="ARBA" id="ARBA00004906"/>
    </source>
</evidence>
<dbReference type="CDD" id="cd22137">
    <property type="entry name" value="F-box_FBXW12"/>
    <property type="match status" value="1"/>
</dbReference>
<dbReference type="AGR" id="MGI:3505704"/>
<dbReference type="GeneTree" id="ENSGT00940000162557"/>
<dbReference type="Pfam" id="PF12937">
    <property type="entry name" value="F-box-like"/>
    <property type="match status" value="1"/>
</dbReference>
<reference evidence="5" key="4">
    <citation type="journal article" date="2001" name="Nature">
        <title>Functional annotation of a full-length mouse cDNA collection.</title>
        <authorList>
            <consortium name="The RIKEN Genome Exploration Research Group Phase II Team and the FANTOM Consortium"/>
        </authorList>
    </citation>
    <scope>NUCLEOTIDE SEQUENCE</scope>
    <source>
        <strain evidence="5">C57BL/6J</strain>
        <tissue evidence="5">In vitro fertilized eggs</tissue>
    </source>
</reference>
<dbReference type="PaxDb" id="10090-ENSMUSP00000095962"/>
<dbReference type="InterPro" id="IPR001810">
    <property type="entry name" value="F-box_dom"/>
</dbReference>
<dbReference type="Bgee" id="ENSMUSG00000074059">
    <property type="expression patterns" value="Expressed in primary oocyte and 20 other cell types or tissues"/>
</dbReference>
<reference evidence="6 8" key="10">
    <citation type="journal article" date="2009" name="PLoS Biol.">
        <title>Lineage-specific biology revealed by a finished genome assembly of the mouse.</title>
        <authorList>
            <consortium name="Mouse Genome Sequencing Consortium"/>
            <person name="Church D.M."/>
            <person name="Goodstadt L."/>
            <person name="Hillier L.W."/>
            <person name="Zody M.C."/>
            <person name="Goldstein S."/>
            <person name="She X."/>
            <person name="Bult C.J."/>
            <person name="Agarwala R."/>
            <person name="Cherry J.L."/>
            <person name="DiCuccio M."/>
            <person name="Hlavina W."/>
            <person name="Kapustin Y."/>
            <person name="Meric P."/>
            <person name="Maglott D."/>
            <person name="Birtle Z."/>
            <person name="Marques A.C."/>
            <person name="Graves T."/>
            <person name="Zhou S."/>
            <person name="Teague B."/>
            <person name="Potamousis K."/>
            <person name="Churas C."/>
            <person name="Place M."/>
            <person name="Herschleb J."/>
            <person name="Runnheim R."/>
            <person name="Forrest D."/>
            <person name="Amos-Landgraf J."/>
            <person name="Schwartz D.C."/>
            <person name="Cheng Z."/>
            <person name="Lindblad-Toh K."/>
            <person name="Eichler E.E."/>
            <person name="Ponting C.P."/>
        </authorList>
    </citation>
    <scope>NUCLEOTIDE SEQUENCE [LARGE SCALE GENOMIC DNA]</scope>
    <source>
        <strain evidence="6 8">C57BL/6J</strain>
    </source>
</reference>
<reference evidence="6" key="12">
    <citation type="submission" date="2025-05" db="UniProtKB">
        <authorList>
            <consortium name="Ensembl"/>
        </authorList>
    </citation>
    <scope>IDENTIFICATION</scope>
    <source>
        <strain evidence="6">C57BL/6J</strain>
    </source>
</reference>
<dbReference type="BioGRID-ORCS" id="546161">
    <property type="hits" value="1 hit in 77 CRISPR screens"/>
</dbReference>
<dbReference type="InterPro" id="IPR052121">
    <property type="entry name" value="F-box_SCF_Substrate_Recog"/>
</dbReference>
<dbReference type="HOGENOM" id="CLU_046549_1_0_1"/>
<evidence type="ECO:0000313" key="6">
    <source>
        <dbReference type="Ensembl" id="ENSMUSP00000095962.4"/>
    </source>
</evidence>
<proteinExistence type="evidence at transcript level"/>
<dbReference type="CTD" id="546161"/>
<dbReference type="PANTHER" id="PTHR46550">
    <property type="entry name" value="F-BOX ONLY PROTEIN 3"/>
    <property type="match status" value="1"/>
</dbReference>
<reference evidence="5" key="8">
    <citation type="journal article" date="2005" name="Science">
        <title>The Transcriptional Landscape of the Mammalian Genome.</title>
        <authorList>
            <consortium name="The FANTOM Consortium"/>
            <consortium name="Riken Genome Exploration Research Group and Genome Science Group (Genome Network Project Core Group)"/>
        </authorList>
    </citation>
    <scope>NUCLEOTIDE SEQUENCE</scope>
    <source>
        <strain evidence="5">C57BL/6J</strain>
        <tissue evidence="5">In vitro fertilized eggs</tissue>
    </source>
</reference>
<dbReference type="UCSC" id="uc009rso.1">
    <property type="organism name" value="mouse"/>
</dbReference>
<reference evidence="4" key="6">
    <citation type="journal article" date="2004" name="Genome Res.">
        <title>The status, quality, and expansion of the NIH full-length cDNA project: the Mammalian Gene Collection (MGC).</title>
        <authorList>
            <consortium name="The MGC Project Team"/>
            <person name="Gerhard D.S."/>
            <person name="Wagner L."/>
            <person name="Feingold E.A."/>
            <person name="Shenmen C.M."/>
            <person name="Grouse L.H."/>
            <person name="Schuler G."/>
            <person name="Klein S.L."/>
            <person name="Old S."/>
            <person name="Rasooly R."/>
            <person name="Good P."/>
            <person name="Guyer M."/>
            <person name="Peck A.M."/>
            <person name="Derge J.G."/>
            <person name="Lipman D."/>
            <person name="Collins F.S."/>
            <person name="Jang W."/>
            <person name="Sherry S."/>
            <person name="Feolo M."/>
            <person name="Misquitta L."/>
            <person name="Lee E."/>
            <person name="Rotmistrovsky K."/>
            <person name="Greenhut S.F."/>
            <person name="Schaefer C.F."/>
            <person name="Buetow K."/>
            <person name="Bonner T.I."/>
            <person name="Haussler D."/>
            <person name="Kent J."/>
            <person name="Kiekhaus M."/>
            <person name="Furey T."/>
            <person name="Brent M."/>
            <person name="Prange C."/>
            <person name="Schreiber K."/>
            <person name="Shapiro N."/>
            <person name="Bhat N.K."/>
            <person name="Hopkins R.F."/>
            <person name="Hsie F."/>
            <person name="Driscoll T."/>
            <person name="Soares M.B."/>
            <person name="Casavant T.L."/>
            <person name="Scheetz T.E."/>
            <person name="Brown-stein M.J."/>
            <person name="Usdin T.B."/>
            <person name="Toshiyuki S."/>
            <person name="Carninci P."/>
            <person name="Piao Y."/>
            <person name="Dudekula D.B."/>
            <person name="Ko M.S."/>
            <person name="Kawakami K."/>
            <person name="Suzuki Y."/>
            <person name="Sugano S."/>
            <person name="Gruber C.E."/>
            <person name="Smith M.R."/>
            <person name="Simmons B."/>
            <person name="Moore T."/>
            <person name="Waterman R."/>
            <person name="Johnson S.L."/>
            <person name="Ruan Y."/>
            <person name="Wei C.L."/>
            <person name="Mathavan S."/>
            <person name="Gunaratne P.H."/>
            <person name="Wu J."/>
            <person name="Garcia A.M."/>
            <person name="Hulyk S.W."/>
            <person name="Fuh E."/>
            <person name="Yuan Y."/>
            <person name="Sneed A."/>
            <person name="Kowis C."/>
            <person name="Hodgson A."/>
            <person name="Muzny D.M."/>
            <person name="McPherson J."/>
            <person name="Gibbs R.A."/>
            <person name="Fahey J."/>
            <person name="Helton E."/>
            <person name="Ketteman M."/>
            <person name="Madan A."/>
            <person name="Rodrigues S."/>
            <person name="Sanchez A."/>
            <person name="Whiting M."/>
            <person name="Madari A."/>
            <person name="Young A.C."/>
            <person name="Wetherby K.D."/>
            <person name="Granite S.J."/>
            <person name="Kwong P.N."/>
            <person name="Brinkley C.P."/>
            <person name="Pearson R.L."/>
            <person name="Bouffard G.G."/>
            <person name="Blakesly R.W."/>
            <person name="Green E.D."/>
            <person name="Dickson M.C."/>
            <person name="Rodriguez A.C."/>
            <person name="Grimwood J."/>
            <person name="Schmutz J."/>
            <person name="Myers R.M."/>
            <person name="Butterfield Y.S."/>
            <person name="Griffith M."/>
            <person name="Griffith O.L."/>
            <person name="Krzywinski M.I."/>
            <person name="Liao N."/>
            <person name="Morin R."/>
            <person name="Morrin R."/>
            <person name="Palmquist D."/>
            <person name="Petrescu A.S."/>
            <person name="Skalska U."/>
            <person name="Smailus D.E."/>
            <person name="Stott J.M."/>
            <person name="Schnerch A."/>
            <person name="Schein J.E."/>
            <person name="Jones S.J."/>
            <person name="Holt R.A."/>
            <person name="Baross A."/>
            <person name="Marra M.A."/>
            <person name="Clifton S."/>
            <person name="Makowski K.A."/>
            <person name="Bosak S."/>
            <person name="Malek J."/>
        </authorList>
    </citation>
    <scope>NUCLEOTIDE SEQUENCE [LARGE SCALE MRNA]</scope>
    <source>
        <tissue evidence="4">Testicle</tissue>
    </source>
</reference>
<organism evidence="5">
    <name type="scientific">Mus musculus</name>
    <name type="common">Mouse</name>
    <dbReference type="NCBI Taxonomy" id="10090"/>
    <lineage>
        <taxon>Eukaryota</taxon>
        <taxon>Metazoa</taxon>
        <taxon>Chordata</taxon>
        <taxon>Craniata</taxon>
        <taxon>Vertebrata</taxon>
        <taxon>Euteleostomi</taxon>
        <taxon>Mammalia</taxon>
        <taxon>Eutheria</taxon>
        <taxon>Euarchontoglires</taxon>
        <taxon>Glires</taxon>
        <taxon>Rodentia</taxon>
        <taxon>Myomorpha</taxon>
        <taxon>Muroidea</taxon>
        <taxon>Muridae</taxon>
        <taxon>Murinae</taxon>
        <taxon>Mus</taxon>
        <taxon>Mus</taxon>
    </lineage>
</organism>
<reference evidence="5" key="1">
    <citation type="journal article" date="1999" name="Methods Enzymol.">
        <title>High-efficiency full-length cDNA cloning.</title>
        <authorList>
            <person name="Carninci P."/>
            <person name="Hayashizaki Y."/>
        </authorList>
    </citation>
    <scope>NUCLEOTIDE SEQUENCE</scope>
    <source>
        <strain evidence="5">C57BL/6J</strain>
        <tissue evidence="5">In vitro fertilized eggs</tissue>
    </source>
</reference>
<sequence>METHLPSLPSLPMMKILSYLDAYSLLQVAQVNKNWNALASSDVLWRKLCQKRWLYCDTVILQLHDKETWKQFFVNRTYQEHTKTRAKPEDFTYKEICAETGIWAYACYISGRGLTRNGQGTSVVCMLTSMTKISTWDIHEGVMTWVSPVQPTTIKLLNTLPEMHIAVTVDIHSTIKLWDCNSSDALATNNLFFPCQTLKSVFTKDAAIVLVSDTLGNLYIFRIPDLHLISTINVFPYGINELYCSPQKKWVFLSRKHPHILPKVFYMNSLLRRSEFSAPVSTVLNFSLCDKAFWTPRKEDRITLMSISAPYKVTKFVTFDMKLEEIGNQIIVTGYLIASFSLTDYEGRLECFGVSDKDVIVCSTGSSLLLFSIYGVCLQTFDYCSEEILRLWVDPFHVIVTFIDGSLDVYAWEERCQQLSKCYRLQNRRRLPRQSCFEKTLCDEVSIIRMVRNGRNPCYLMTYTLNIHS</sequence>
<reference evidence="5" key="3">
    <citation type="journal article" date="2000" name="Genome Res.">
        <title>RIKEN integrated sequence analysis (RISA) system--384-format sequencing pipeline with 384 multicapillary sequencer.</title>
        <authorList>
            <person name="Shibata K."/>
            <person name="Itoh M."/>
            <person name="Aizawa K."/>
            <person name="Nagaoka S."/>
            <person name="Sasaki N."/>
            <person name="Carninci P."/>
            <person name="Konno H."/>
            <person name="Akiyama J."/>
            <person name="Nishi K."/>
            <person name="Kitsunai T."/>
            <person name="Tashiro H."/>
            <person name="Itoh M."/>
            <person name="Sumi N."/>
            <person name="Ishii Y."/>
            <person name="Nakamura S."/>
            <person name="Hazama M."/>
            <person name="Nishine T."/>
            <person name="Harada A."/>
            <person name="Yamamoto R."/>
            <person name="Matsumoto H."/>
            <person name="Sakaguchi S."/>
            <person name="Ikegami T."/>
            <person name="Kashiwagi K."/>
            <person name="Fujiwake S."/>
            <person name="Inoue K."/>
            <person name="Togawa Y."/>
            <person name="Izawa M."/>
            <person name="Ohara E."/>
            <person name="Watahiki M."/>
            <person name="Yoneda Y."/>
            <person name="Ishikawa T."/>
            <person name="Ozawa K."/>
            <person name="Tanaka T."/>
            <person name="Matsuura S."/>
            <person name="Kawai J."/>
            <person name="Okazaki Y."/>
            <person name="Muramatsu M."/>
            <person name="Inoue Y."/>
            <person name="Kira A."/>
            <person name="Hayashizaki Y."/>
        </authorList>
    </citation>
    <scope>NUCLEOTIDE SEQUENCE</scope>
    <source>
        <strain evidence="5">C57BL/6J</strain>
        <tissue evidence="5">In vitro fertilized eggs</tissue>
    </source>
</reference>
<evidence type="ECO:0000259" key="3">
    <source>
        <dbReference type="PROSITE" id="PS50181"/>
    </source>
</evidence>
<dbReference type="MGI" id="MGI:3505704">
    <property type="gene designation" value="Fbxw18"/>
</dbReference>
<dbReference type="VEuPathDB" id="HostDB:ENSMUSG00000074059"/>
<keyword evidence="8" id="KW-1185">Reference proteome</keyword>
<dbReference type="EMBL" id="BC139081">
    <property type="protein sequence ID" value="AAI39082.1"/>
    <property type="molecule type" value="mRNA"/>
</dbReference>
<reference evidence="6" key="11">
    <citation type="journal article" date="2011" name="PLoS Biol.">
        <title>Modernizing reference genome assemblies.</title>
        <authorList>
            <person name="Church D.M."/>
            <person name="Schneider V.A."/>
            <person name="Graves T."/>
            <person name="Auger K."/>
            <person name="Cunningham F."/>
            <person name="Bouk N."/>
            <person name="Chen H.C."/>
            <person name="Agarwala R."/>
            <person name="McLaren W.M."/>
            <person name="Ritchie G.R."/>
            <person name="Albracht D."/>
            <person name="Kremitzki M."/>
            <person name="Rock S."/>
            <person name="Kotkiewicz H."/>
            <person name="Kremitzki C."/>
            <person name="Wollam A."/>
            <person name="Trani L."/>
            <person name="Fulton L."/>
            <person name="Fulton R."/>
            <person name="Matthews L."/>
            <person name="Whitehead S."/>
            <person name="Chow W."/>
            <person name="Torrance J."/>
            <person name="Dunn M."/>
            <person name="Harden G."/>
            <person name="Threadgold G."/>
            <person name="Wood J."/>
            <person name="Collins J."/>
            <person name="Heath P."/>
            <person name="Griffiths G."/>
            <person name="Pelan S."/>
            <person name="Grafham D."/>
            <person name="Eichler E.E."/>
            <person name="Weinstock G."/>
            <person name="Mardis E.R."/>
            <person name="Wilson R.K."/>
            <person name="Howe K."/>
            <person name="Flicek P."/>
            <person name="Hubbard T."/>
        </authorList>
    </citation>
    <scope>NUCLEOTIDE SEQUENCE [LARGE SCALE GENOMIC DNA]</scope>
    <source>
        <strain evidence="6">C57BL/6J</strain>
    </source>
</reference>
<dbReference type="STRING" id="10090.ENSMUSP00000095962"/>
<comment type="pathway">
    <text evidence="1">Protein modification; protein ubiquitination.</text>
</comment>
<dbReference type="EMBL" id="AK136230">
    <property type="protein sequence ID" value="BAE22886.1"/>
    <property type="molecule type" value="mRNA"/>
</dbReference>
<evidence type="ECO:0000313" key="8">
    <source>
        <dbReference type="Proteomes" id="UP000000589"/>
    </source>
</evidence>
<dbReference type="RefSeq" id="NP_001028966.1">
    <property type="nucleotide sequence ID" value="NM_001033794.3"/>
</dbReference>
<dbReference type="SUPFAM" id="SSF50978">
    <property type="entry name" value="WD40 repeat-like"/>
    <property type="match status" value="1"/>
</dbReference>
<name>Q3TSA9_MOUSE</name>
<dbReference type="InterPro" id="IPR036047">
    <property type="entry name" value="F-box-like_dom_sf"/>
</dbReference>
<dbReference type="InterPro" id="IPR036322">
    <property type="entry name" value="WD40_repeat_dom_sf"/>
</dbReference>
<dbReference type="ProteomicsDB" id="330935"/>